<gene>
    <name evidence="3" type="ORF">Ga0061067_101196</name>
</gene>
<keyword evidence="4" id="KW-1185">Reference proteome</keyword>
<feature type="transmembrane region" description="Helical" evidence="2">
    <location>
        <begin position="16"/>
        <end position="36"/>
    </location>
</feature>
<keyword evidence="2" id="KW-0812">Transmembrane</keyword>
<keyword evidence="2" id="KW-1133">Transmembrane helix</keyword>
<feature type="region of interest" description="Disordered" evidence="1">
    <location>
        <begin position="58"/>
        <end position="77"/>
    </location>
</feature>
<dbReference type="OrthoDB" id="9970383at2"/>
<evidence type="ECO:0000256" key="1">
    <source>
        <dbReference type="SAM" id="MobiDB-lite"/>
    </source>
</evidence>
<dbReference type="AlphaFoldDB" id="A0A0K6HM48"/>
<dbReference type="EMBL" id="CYHE01000001">
    <property type="protein sequence ID" value="CUA91959.1"/>
    <property type="molecule type" value="Genomic_DNA"/>
</dbReference>
<keyword evidence="2" id="KW-0472">Membrane</keyword>
<organism evidence="3 4">
    <name type="scientific">Pannonibacter indicus</name>
    <dbReference type="NCBI Taxonomy" id="466044"/>
    <lineage>
        <taxon>Bacteria</taxon>
        <taxon>Pseudomonadati</taxon>
        <taxon>Pseudomonadota</taxon>
        <taxon>Alphaproteobacteria</taxon>
        <taxon>Hyphomicrobiales</taxon>
        <taxon>Stappiaceae</taxon>
        <taxon>Pannonibacter</taxon>
    </lineage>
</organism>
<evidence type="ECO:0000256" key="2">
    <source>
        <dbReference type="SAM" id="Phobius"/>
    </source>
</evidence>
<reference evidence="4" key="1">
    <citation type="submission" date="2015-08" db="EMBL/GenBank/DDBJ databases">
        <authorList>
            <person name="Varghese N."/>
        </authorList>
    </citation>
    <scope>NUCLEOTIDE SEQUENCE [LARGE SCALE GENOMIC DNA]</scope>
    <source>
        <strain evidence="4">DSM 23407</strain>
    </source>
</reference>
<dbReference type="Proteomes" id="UP000183900">
    <property type="component" value="Unassembled WGS sequence"/>
</dbReference>
<evidence type="ECO:0000313" key="3">
    <source>
        <dbReference type="EMBL" id="CUA91959.1"/>
    </source>
</evidence>
<protein>
    <submittedName>
        <fullName evidence="3">Uncharacterized protein</fullName>
    </submittedName>
</protein>
<evidence type="ECO:0000313" key="4">
    <source>
        <dbReference type="Proteomes" id="UP000183900"/>
    </source>
</evidence>
<name>A0A0K6HM48_9HYPH</name>
<sequence>MPANNNSAKLRPGSNAGWFVAGALAVALVGVALYAAEGGFAKQDKAVIELNIPNVGDGKIELPKPQEGPMTTPTTRE</sequence>
<accession>A0A0K6HM48</accession>
<proteinExistence type="predicted"/>